<dbReference type="EMBL" id="GG676168">
    <property type="protein sequence ID" value="EER12337.1"/>
    <property type="molecule type" value="Genomic_DNA"/>
</dbReference>
<protein>
    <submittedName>
        <fullName evidence="1">Uncharacterized protein</fullName>
    </submittedName>
</protein>
<reference evidence="1 2" key="1">
    <citation type="submission" date="2008-07" db="EMBL/GenBank/DDBJ databases">
        <authorList>
            <person name="El-Sayed N."/>
            <person name="Caler E."/>
            <person name="Inman J."/>
            <person name="Amedeo P."/>
            <person name="Hass B."/>
            <person name="Wortman J."/>
        </authorList>
    </citation>
    <scope>NUCLEOTIDE SEQUENCE [LARGE SCALE GENOMIC DNA]</scope>
    <source>
        <strain evidence="2">ATCC 50983 / TXsc</strain>
    </source>
</reference>
<sequence length="77" mass="8908">MTIIIDDDDGCVEIVEEVQPRSEVKEIIIRDQFGNTEIIEEEVVAEPSPVFGREEVYLEEEPTVVIEEEIIEEEFII</sequence>
<gene>
    <name evidence="1" type="ORF">Pmar_PMAR001135</name>
</gene>
<organism evidence="2">
    <name type="scientific">Perkinsus marinus (strain ATCC 50983 / TXsc)</name>
    <dbReference type="NCBI Taxonomy" id="423536"/>
    <lineage>
        <taxon>Eukaryota</taxon>
        <taxon>Sar</taxon>
        <taxon>Alveolata</taxon>
        <taxon>Perkinsozoa</taxon>
        <taxon>Perkinsea</taxon>
        <taxon>Perkinsida</taxon>
        <taxon>Perkinsidae</taxon>
        <taxon>Perkinsus</taxon>
    </lineage>
</organism>
<evidence type="ECO:0000313" key="2">
    <source>
        <dbReference type="Proteomes" id="UP000007800"/>
    </source>
</evidence>
<dbReference type="RefSeq" id="XP_002780542.1">
    <property type="nucleotide sequence ID" value="XM_002780496.1"/>
</dbReference>
<dbReference type="GeneID" id="9057384"/>
<keyword evidence="2" id="KW-1185">Reference proteome</keyword>
<dbReference type="InParanoid" id="C5KSY7"/>
<proteinExistence type="predicted"/>
<dbReference type="Proteomes" id="UP000007800">
    <property type="component" value="Unassembled WGS sequence"/>
</dbReference>
<accession>C5KSY7</accession>
<dbReference type="AlphaFoldDB" id="C5KSY7"/>
<name>C5KSY7_PERM5</name>
<evidence type="ECO:0000313" key="1">
    <source>
        <dbReference type="EMBL" id="EER12337.1"/>
    </source>
</evidence>